<accession>A0A382D2T8</accession>
<dbReference type="EMBL" id="UINC01037230">
    <property type="protein sequence ID" value="SVB32409.1"/>
    <property type="molecule type" value="Genomic_DNA"/>
</dbReference>
<protein>
    <submittedName>
        <fullName evidence="1">Uncharacterized protein</fullName>
    </submittedName>
</protein>
<evidence type="ECO:0000313" key="1">
    <source>
        <dbReference type="EMBL" id="SVB32409.1"/>
    </source>
</evidence>
<dbReference type="AlphaFoldDB" id="A0A382D2T8"/>
<gene>
    <name evidence="1" type="ORF">METZ01_LOCUS185263</name>
</gene>
<sequence length="160" mass="18822">MKRFLSLLMLTGLLFGQNNIELAKQIVNRIYNHNDNRIEITKTYSFYKSNHIDNNAFESIYDTSMKHHDYLLKLEQFLKFHELLLECGGNLSYVEDKISNELDFDTINHLRVLIRNTKFQLNVLTKENKGGEVVLGEKLLIQLITVLNIIEEQDDPFFKL</sequence>
<reference evidence="1" key="1">
    <citation type="submission" date="2018-05" db="EMBL/GenBank/DDBJ databases">
        <authorList>
            <person name="Lanie J.A."/>
            <person name="Ng W.-L."/>
            <person name="Kazmierczak K.M."/>
            <person name="Andrzejewski T.M."/>
            <person name="Davidsen T.M."/>
            <person name="Wayne K.J."/>
            <person name="Tettelin H."/>
            <person name="Glass J.I."/>
            <person name="Rusch D."/>
            <person name="Podicherti R."/>
            <person name="Tsui H.-C.T."/>
            <person name="Winkler M.E."/>
        </authorList>
    </citation>
    <scope>NUCLEOTIDE SEQUENCE</scope>
</reference>
<organism evidence="1">
    <name type="scientific">marine metagenome</name>
    <dbReference type="NCBI Taxonomy" id="408172"/>
    <lineage>
        <taxon>unclassified sequences</taxon>
        <taxon>metagenomes</taxon>
        <taxon>ecological metagenomes</taxon>
    </lineage>
</organism>
<proteinExistence type="predicted"/>
<name>A0A382D2T8_9ZZZZ</name>